<keyword evidence="7" id="KW-0418">Kinase</keyword>
<keyword evidence="15" id="KW-1185">Reference proteome</keyword>
<dbReference type="GO" id="GO:0016301">
    <property type="term" value="F:kinase activity"/>
    <property type="evidence" value="ECO:0007669"/>
    <property type="project" value="UniProtKB-KW"/>
</dbReference>
<sequence>MRPSRGTTAYLCLGSNVGGRAATMGLALGTLARAGLTIRARSSLYETPPWGPIPQGPYLNQVVEVESPVPPRSLLFLALLVERMLGRDRPHEVRFGPRRIDIDILLFGSEKVDAQDLEIPHPRLMERAFALVPLTEIAPEIEVGGVRAKDALAGLDRSGILKVT</sequence>
<reference evidence="14 15" key="1">
    <citation type="submission" date="2020-10" db="EMBL/GenBank/DDBJ databases">
        <title>Degradation of 1,4-Dioxane by Xanthobacter sp. YN2, via a Novel Group-2 Soluble Di-Iron Monooxygenase.</title>
        <authorList>
            <person name="Ma F."/>
            <person name="Wang Y."/>
            <person name="Yang J."/>
            <person name="Guo H."/>
            <person name="Su D."/>
            <person name="Yu L."/>
        </authorList>
    </citation>
    <scope>NUCLEOTIDE SEQUENCE [LARGE SCALE GENOMIC DNA]</scope>
    <source>
        <strain evidence="14 15">YN2</strain>
    </source>
</reference>
<dbReference type="PROSITE" id="PS00794">
    <property type="entry name" value="HPPK"/>
    <property type="match status" value="1"/>
</dbReference>
<evidence type="ECO:0000313" key="15">
    <source>
        <dbReference type="Proteomes" id="UP000596427"/>
    </source>
</evidence>
<evidence type="ECO:0000256" key="9">
    <source>
        <dbReference type="ARBA" id="ARBA00022909"/>
    </source>
</evidence>
<keyword evidence="6" id="KW-0547">Nucleotide-binding</keyword>
<evidence type="ECO:0000256" key="5">
    <source>
        <dbReference type="ARBA" id="ARBA00022679"/>
    </source>
</evidence>
<dbReference type="InterPro" id="IPR000550">
    <property type="entry name" value="Hppk"/>
</dbReference>
<evidence type="ECO:0000256" key="7">
    <source>
        <dbReference type="ARBA" id="ARBA00022777"/>
    </source>
</evidence>
<dbReference type="EC" id="2.7.6.3" evidence="3"/>
<dbReference type="PANTHER" id="PTHR43071:SF1">
    <property type="entry name" value="2-AMINO-4-HYDROXY-6-HYDROXYMETHYLDIHYDROPTERIDINE PYROPHOSPHOKINASE"/>
    <property type="match status" value="1"/>
</dbReference>
<evidence type="ECO:0000256" key="4">
    <source>
        <dbReference type="ARBA" id="ARBA00016218"/>
    </source>
</evidence>
<dbReference type="GO" id="GO:0046656">
    <property type="term" value="P:folic acid biosynthetic process"/>
    <property type="evidence" value="ECO:0007669"/>
    <property type="project" value="UniProtKB-KW"/>
</dbReference>
<dbReference type="KEGG" id="xdi:EZH22_09690"/>
<dbReference type="GO" id="GO:0003848">
    <property type="term" value="F:2-amino-4-hydroxy-6-hydroxymethyldihydropteridine diphosphokinase activity"/>
    <property type="evidence" value="ECO:0007669"/>
    <property type="project" value="UniProtKB-EC"/>
</dbReference>
<protein>
    <recommendedName>
        <fullName evidence="4">2-amino-4-hydroxy-6-hydroxymethyldihydropteridine pyrophosphokinase</fullName>
        <ecNumber evidence="3">2.7.6.3</ecNumber>
    </recommendedName>
    <alternativeName>
        <fullName evidence="11">6-hydroxymethyl-7,8-dihydropterin pyrophosphokinase</fullName>
    </alternativeName>
    <alternativeName>
        <fullName evidence="12">7,8-dihydro-6-hydroxymethylpterin-pyrophosphokinase</fullName>
    </alternativeName>
</protein>
<gene>
    <name evidence="14" type="primary">folK</name>
    <name evidence="14" type="ORF">EZH22_09690</name>
</gene>
<evidence type="ECO:0000256" key="2">
    <source>
        <dbReference type="ARBA" id="ARBA00005810"/>
    </source>
</evidence>
<evidence type="ECO:0000256" key="6">
    <source>
        <dbReference type="ARBA" id="ARBA00022741"/>
    </source>
</evidence>
<keyword evidence="8" id="KW-0067">ATP-binding</keyword>
<dbReference type="EMBL" id="CP063362">
    <property type="protein sequence ID" value="QRG08526.1"/>
    <property type="molecule type" value="Genomic_DNA"/>
</dbReference>
<dbReference type="NCBIfam" id="TIGR01498">
    <property type="entry name" value="folK"/>
    <property type="match status" value="1"/>
</dbReference>
<dbReference type="Gene3D" id="3.30.70.560">
    <property type="entry name" value="7,8-Dihydro-6-hydroxymethylpterin-pyrophosphokinase HPPK"/>
    <property type="match status" value="1"/>
</dbReference>
<comment type="similarity">
    <text evidence="2">Belongs to the HPPK family.</text>
</comment>
<name>A0A974PSA1_9HYPH</name>
<proteinExistence type="inferred from homology"/>
<dbReference type="Proteomes" id="UP000596427">
    <property type="component" value="Chromosome"/>
</dbReference>
<evidence type="ECO:0000256" key="8">
    <source>
        <dbReference type="ARBA" id="ARBA00022840"/>
    </source>
</evidence>
<evidence type="ECO:0000256" key="10">
    <source>
        <dbReference type="ARBA" id="ARBA00029409"/>
    </source>
</evidence>
<dbReference type="Pfam" id="PF01288">
    <property type="entry name" value="HPPK"/>
    <property type="match status" value="1"/>
</dbReference>
<evidence type="ECO:0000256" key="3">
    <source>
        <dbReference type="ARBA" id="ARBA00013253"/>
    </source>
</evidence>
<organism evidence="14 15">
    <name type="scientific">Xanthobacter dioxanivorans</name>
    <dbReference type="NCBI Taxonomy" id="2528964"/>
    <lineage>
        <taxon>Bacteria</taxon>
        <taxon>Pseudomonadati</taxon>
        <taxon>Pseudomonadota</taxon>
        <taxon>Alphaproteobacteria</taxon>
        <taxon>Hyphomicrobiales</taxon>
        <taxon>Xanthobacteraceae</taxon>
        <taxon>Xanthobacter</taxon>
    </lineage>
</organism>
<evidence type="ECO:0000256" key="11">
    <source>
        <dbReference type="ARBA" id="ARBA00029766"/>
    </source>
</evidence>
<dbReference type="RefSeq" id="WP_203195437.1">
    <property type="nucleotide sequence ID" value="NZ_CP063362.1"/>
</dbReference>
<keyword evidence="5 14" id="KW-0808">Transferase</keyword>
<dbReference type="SUPFAM" id="SSF55083">
    <property type="entry name" value="6-hydroxymethyl-7,8-dihydropterin pyrophosphokinase, HPPK"/>
    <property type="match status" value="1"/>
</dbReference>
<accession>A0A974PSA1</accession>
<dbReference type="GO" id="GO:0005524">
    <property type="term" value="F:ATP binding"/>
    <property type="evidence" value="ECO:0007669"/>
    <property type="project" value="UniProtKB-KW"/>
</dbReference>
<evidence type="ECO:0000259" key="13">
    <source>
        <dbReference type="PROSITE" id="PS00794"/>
    </source>
</evidence>
<dbReference type="AlphaFoldDB" id="A0A974PSA1"/>
<evidence type="ECO:0000313" key="14">
    <source>
        <dbReference type="EMBL" id="QRG08526.1"/>
    </source>
</evidence>
<evidence type="ECO:0000256" key="12">
    <source>
        <dbReference type="ARBA" id="ARBA00033413"/>
    </source>
</evidence>
<dbReference type="PANTHER" id="PTHR43071">
    <property type="entry name" value="2-AMINO-4-HYDROXY-6-HYDROXYMETHYLDIHYDROPTERIDINE PYROPHOSPHOKINASE"/>
    <property type="match status" value="1"/>
</dbReference>
<comment type="function">
    <text evidence="10">Catalyzes the transfer of pyrophosphate from adenosine triphosphate (ATP) to 6-hydroxymethyl-7,8-dihydropterin, an enzymatic step in folate biosynthesis pathway.</text>
</comment>
<dbReference type="InterPro" id="IPR035907">
    <property type="entry name" value="Hppk_sf"/>
</dbReference>
<dbReference type="CDD" id="cd00483">
    <property type="entry name" value="HPPK"/>
    <property type="match status" value="1"/>
</dbReference>
<comment type="pathway">
    <text evidence="1">Cofactor biosynthesis; tetrahydrofolate biosynthesis; 2-amino-4-hydroxy-6-hydroxymethyl-7,8-dihydropteridine diphosphate from 7,8-dihydroneopterin triphosphate: step 4/4.</text>
</comment>
<keyword evidence="9" id="KW-0289">Folate biosynthesis</keyword>
<feature type="domain" description="7,8-dihydro-6-hydroxymethylpterin-pyrophosphokinase" evidence="13">
    <location>
        <begin position="94"/>
        <end position="105"/>
    </location>
</feature>
<evidence type="ECO:0000256" key="1">
    <source>
        <dbReference type="ARBA" id="ARBA00005051"/>
    </source>
</evidence>